<dbReference type="FunFam" id="3.60.130.10:FF:000003">
    <property type="entry name" value="Alpha-ketoglutarate-dependent taurine dioxygenase"/>
    <property type="match status" value="1"/>
</dbReference>
<keyword evidence="4" id="KW-0560">Oxidoreductase</keyword>
<dbReference type="GO" id="GO:0005737">
    <property type="term" value="C:cytoplasm"/>
    <property type="evidence" value="ECO:0007669"/>
    <property type="project" value="TreeGrafter"/>
</dbReference>
<evidence type="ECO:0000256" key="3">
    <source>
        <dbReference type="ARBA" id="ARBA00022964"/>
    </source>
</evidence>
<evidence type="ECO:0000256" key="4">
    <source>
        <dbReference type="ARBA" id="ARBA00023002"/>
    </source>
</evidence>
<sequence>MQDLEGVISFESSQRSLWLVVVTSKIKYHIFKYLFLRIPEHAQFEHPELTSVYPSTTYDPIPELPYADRALKADPTFKNLLQHATVTHLAPRIGTELSGIQLHELSDAQRDELALLVAERGFVFFRDQQLDIDQQLELGRYYGPLHVHQNLGHPKGYPEVLVVENSVEGSERILRRQPFDPDNVWHSDVSNERQPPSYTSFKVLTNPPVGGDTLWASGYEAYERLTPLFKSFIEGLTAIHSSKSQAERADRRDHTIRRPPVEFEHPVVRTHPATGRKALYVNPAFTTRIPQLSSRESDAVLKLLFKHITEGHEFQVRFRWTKNAVAIWDNRVTAHYATFDYLPGNRRVVIFICCSPTDLPVAGKRADNLLSGPEYMLPLTDVFWSLPDWMIGLRSSSFAPPISLRSWRARRR</sequence>
<reference evidence="7 8" key="1">
    <citation type="submission" date="2018-08" db="EMBL/GenBank/DDBJ databases">
        <title>Genomic investigation of the strawberry pathogen Phytophthora fragariae indicates pathogenicity is determined by transcriptional variation in three key races.</title>
        <authorList>
            <person name="Adams T.M."/>
            <person name="Armitage A.D."/>
            <person name="Sobczyk M.K."/>
            <person name="Bates H.J."/>
            <person name="Dunwell J.M."/>
            <person name="Nellist C.F."/>
            <person name="Harrison R.J."/>
        </authorList>
    </citation>
    <scope>NUCLEOTIDE SEQUENCE [LARGE SCALE GENOMIC DNA]</scope>
    <source>
        <strain evidence="7 8">SCRP333</strain>
    </source>
</reference>
<dbReference type="Gene3D" id="3.60.130.10">
    <property type="entry name" value="Clavaminate synthase-like"/>
    <property type="match status" value="1"/>
</dbReference>
<keyword evidence="5" id="KW-0408">Iron</keyword>
<dbReference type="PANTHER" id="PTHR30468">
    <property type="entry name" value="ALPHA-KETOGLUTARATE-DEPENDENT SULFONATE DIOXYGENASE"/>
    <property type="match status" value="1"/>
</dbReference>
<gene>
    <name evidence="7" type="ORF">PR003_g19706</name>
</gene>
<dbReference type="PANTHER" id="PTHR30468:SF1">
    <property type="entry name" value="ALPHA-KETOGLUTARATE-DEPENDENT SULFONATE DIOXYGENASE"/>
    <property type="match status" value="1"/>
</dbReference>
<organism evidence="7 8">
    <name type="scientific">Phytophthora rubi</name>
    <dbReference type="NCBI Taxonomy" id="129364"/>
    <lineage>
        <taxon>Eukaryota</taxon>
        <taxon>Sar</taxon>
        <taxon>Stramenopiles</taxon>
        <taxon>Oomycota</taxon>
        <taxon>Peronosporomycetes</taxon>
        <taxon>Peronosporales</taxon>
        <taxon>Peronosporaceae</taxon>
        <taxon>Phytophthora</taxon>
    </lineage>
</organism>
<dbReference type="InterPro" id="IPR003819">
    <property type="entry name" value="TauD/TfdA-like"/>
</dbReference>
<keyword evidence="8" id="KW-1185">Reference proteome</keyword>
<feature type="domain" description="TauD/TfdA-like" evidence="6">
    <location>
        <begin position="86"/>
        <end position="348"/>
    </location>
</feature>
<dbReference type="Pfam" id="PF02668">
    <property type="entry name" value="TauD"/>
    <property type="match status" value="1"/>
</dbReference>
<dbReference type="Proteomes" id="UP000434957">
    <property type="component" value="Unassembled WGS sequence"/>
</dbReference>
<dbReference type="GO" id="GO:0046872">
    <property type="term" value="F:metal ion binding"/>
    <property type="evidence" value="ECO:0007669"/>
    <property type="project" value="UniProtKB-KW"/>
</dbReference>
<keyword evidence="2" id="KW-0479">Metal-binding</keyword>
<dbReference type="InterPro" id="IPR042098">
    <property type="entry name" value="TauD-like_sf"/>
</dbReference>
<dbReference type="AlphaFoldDB" id="A0A6A4E5N2"/>
<comment type="similarity">
    <text evidence="1">Belongs to the TfdA dioxygenase family.</text>
</comment>
<proteinExistence type="inferred from homology"/>
<name>A0A6A4E5N2_9STRA</name>
<evidence type="ECO:0000313" key="7">
    <source>
        <dbReference type="EMBL" id="KAE9312694.1"/>
    </source>
</evidence>
<dbReference type="EMBL" id="QXFT01001682">
    <property type="protein sequence ID" value="KAE9312694.1"/>
    <property type="molecule type" value="Genomic_DNA"/>
</dbReference>
<accession>A0A6A4E5N2</accession>
<evidence type="ECO:0000313" key="8">
    <source>
        <dbReference type="Proteomes" id="UP000434957"/>
    </source>
</evidence>
<dbReference type="GO" id="GO:0016706">
    <property type="term" value="F:2-oxoglutarate-dependent dioxygenase activity"/>
    <property type="evidence" value="ECO:0007669"/>
    <property type="project" value="TreeGrafter"/>
</dbReference>
<keyword evidence="3" id="KW-0223">Dioxygenase</keyword>
<protein>
    <recommendedName>
        <fullName evidence="6">TauD/TfdA-like domain-containing protein</fullName>
    </recommendedName>
</protein>
<evidence type="ECO:0000259" key="6">
    <source>
        <dbReference type="Pfam" id="PF02668"/>
    </source>
</evidence>
<evidence type="ECO:0000256" key="5">
    <source>
        <dbReference type="ARBA" id="ARBA00023004"/>
    </source>
</evidence>
<dbReference type="InterPro" id="IPR051323">
    <property type="entry name" value="AtsK-like"/>
</dbReference>
<dbReference type="SUPFAM" id="SSF51197">
    <property type="entry name" value="Clavaminate synthase-like"/>
    <property type="match status" value="1"/>
</dbReference>
<comment type="caution">
    <text evidence="7">The sequence shown here is derived from an EMBL/GenBank/DDBJ whole genome shotgun (WGS) entry which is preliminary data.</text>
</comment>
<evidence type="ECO:0000256" key="1">
    <source>
        <dbReference type="ARBA" id="ARBA00005896"/>
    </source>
</evidence>
<evidence type="ECO:0000256" key="2">
    <source>
        <dbReference type="ARBA" id="ARBA00022723"/>
    </source>
</evidence>